<sequence>MSVREKVIERFSHVLRHEVENDFRENLFSIFVDNLNPKVDLVCLWEFFKSFGKVRDVFLSSKNSSRRCCFAFVRFESMEEAERVAKEASGRKKAEIKNPCSRSFVEVAKGFEYEIQEEGDEGNKKLLYVLWDSNLGDKGWLLKCGVLKDFVNVYSVNHRLSSRGFSFSSSYLGDKSIVWCFDSEDQREAFI</sequence>
<dbReference type="PROSITE" id="PS50102">
    <property type="entry name" value="RRM"/>
    <property type="match status" value="1"/>
</dbReference>
<dbReference type="EMBL" id="JANJYJ010000003">
    <property type="protein sequence ID" value="KAK3221599.1"/>
    <property type="molecule type" value="Genomic_DNA"/>
</dbReference>
<keyword evidence="4" id="KW-1185">Reference proteome</keyword>
<dbReference type="AlphaFoldDB" id="A0AAE0AQ49"/>
<name>A0AAE0AQ49_9ROSI</name>
<dbReference type="Gene3D" id="3.30.70.330">
    <property type="match status" value="1"/>
</dbReference>
<dbReference type="InterPro" id="IPR035979">
    <property type="entry name" value="RBD_domain_sf"/>
</dbReference>
<dbReference type="Pfam" id="PF00076">
    <property type="entry name" value="RRM_1"/>
    <property type="match status" value="1"/>
</dbReference>
<protein>
    <recommendedName>
        <fullName evidence="2">RRM domain-containing protein</fullName>
    </recommendedName>
</protein>
<gene>
    <name evidence="3" type="ORF">Dsin_008624</name>
</gene>
<evidence type="ECO:0000259" key="2">
    <source>
        <dbReference type="PROSITE" id="PS50102"/>
    </source>
</evidence>
<evidence type="ECO:0000313" key="4">
    <source>
        <dbReference type="Proteomes" id="UP001281410"/>
    </source>
</evidence>
<comment type="caution">
    <text evidence="3">The sequence shown here is derived from an EMBL/GenBank/DDBJ whole genome shotgun (WGS) entry which is preliminary data.</text>
</comment>
<evidence type="ECO:0000256" key="1">
    <source>
        <dbReference type="PROSITE-ProRule" id="PRU00176"/>
    </source>
</evidence>
<accession>A0AAE0AQ49</accession>
<organism evidence="3 4">
    <name type="scientific">Dipteronia sinensis</name>
    <dbReference type="NCBI Taxonomy" id="43782"/>
    <lineage>
        <taxon>Eukaryota</taxon>
        <taxon>Viridiplantae</taxon>
        <taxon>Streptophyta</taxon>
        <taxon>Embryophyta</taxon>
        <taxon>Tracheophyta</taxon>
        <taxon>Spermatophyta</taxon>
        <taxon>Magnoliopsida</taxon>
        <taxon>eudicotyledons</taxon>
        <taxon>Gunneridae</taxon>
        <taxon>Pentapetalae</taxon>
        <taxon>rosids</taxon>
        <taxon>malvids</taxon>
        <taxon>Sapindales</taxon>
        <taxon>Sapindaceae</taxon>
        <taxon>Hippocastanoideae</taxon>
        <taxon>Acereae</taxon>
        <taxon>Dipteronia</taxon>
    </lineage>
</organism>
<dbReference type="SUPFAM" id="SSF54928">
    <property type="entry name" value="RNA-binding domain, RBD"/>
    <property type="match status" value="1"/>
</dbReference>
<keyword evidence="1" id="KW-0694">RNA-binding</keyword>
<proteinExistence type="predicted"/>
<feature type="domain" description="RRM" evidence="2">
    <location>
        <begin position="28"/>
        <end position="101"/>
    </location>
</feature>
<dbReference type="InterPro" id="IPR012677">
    <property type="entry name" value="Nucleotide-bd_a/b_plait_sf"/>
</dbReference>
<dbReference type="CDD" id="cd00590">
    <property type="entry name" value="RRM_SF"/>
    <property type="match status" value="1"/>
</dbReference>
<dbReference type="SMART" id="SM00360">
    <property type="entry name" value="RRM"/>
    <property type="match status" value="1"/>
</dbReference>
<dbReference type="InterPro" id="IPR000504">
    <property type="entry name" value="RRM_dom"/>
</dbReference>
<evidence type="ECO:0000313" key="3">
    <source>
        <dbReference type="EMBL" id="KAK3221599.1"/>
    </source>
</evidence>
<dbReference type="GO" id="GO:0003723">
    <property type="term" value="F:RNA binding"/>
    <property type="evidence" value="ECO:0007669"/>
    <property type="project" value="UniProtKB-UniRule"/>
</dbReference>
<reference evidence="3" key="1">
    <citation type="journal article" date="2023" name="Plant J.">
        <title>Genome sequences and population genomics provide insights into the demographic history, inbreeding, and mutation load of two 'living fossil' tree species of Dipteronia.</title>
        <authorList>
            <person name="Feng Y."/>
            <person name="Comes H.P."/>
            <person name="Chen J."/>
            <person name="Zhu S."/>
            <person name="Lu R."/>
            <person name="Zhang X."/>
            <person name="Li P."/>
            <person name="Qiu J."/>
            <person name="Olsen K.M."/>
            <person name="Qiu Y."/>
        </authorList>
    </citation>
    <scope>NUCLEOTIDE SEQUENCE</scope>
    <source>
        <strain evidence="3">NBL</strain>
    </source>
</reference>
<dbReference type="Proteomes" id="UP001281410">
    <property type="component" value="Unassembled WGS sequence"/>
</dbReference>